<feature type="compositionally biased region" description="Basic and acidic residues" evidence="1">
    <location>
        <begin position="1"/>
        <end position="16"/>
    </location>
</feature>
<protein>
    <submittedName>
        <fullName evidence="2">Uncharacterized protein</fullName>
    </submittedName>
</protein>
<evidence type="ECO:0000313" key="3">
    <source>
        <dbReference type="Proteomes" id="UP000886887"/>
    </source>
</evidence>
<reference evidence="2" key="1">
    <citation type="submission" date="2020-10" db="EMBL/GenBank/DDBJ databases">
        <authorList>
            <person name="Gilroy R."/>
        </authorList>
    </citation>
    <scope>NUCLEOTIDE SEQUENCE</scope>
    <source>
        <strain evidence="2">ChiSxjej2B14-6234</strain>
    </source>
</reference>
<sequence length="75" mass="8546">MTENERLERRARDQERSAAQALAQSTREAVLIPPAPDGERELYGCWNGIPVRYARGQRVDMPTVVLRMFRDCGAL</sequence>
<dbReference type="AlphaFoldDB" id="A0A9D0ZC57"/>
<gene>
    <name evidence="2" type="ORF">IAB73_06000</name>
</gene>
<name>A0A9D0ZC57_9FIRM</name>
<feature type="region of interest" description="Disordered" evidence="1">
    <location>
        <begin position="1"/>
        <end position="25"/>
    </location>
</feature>
<dbReference type="Proteomes" id="UP000886887">
    <property type="component" value="Unassembled WGS sequence"/>
</dbReference>
<dbReference type="EMBL" id="DVFJ01000017">
    <property type="protein sequence ID" value="HIQ71743.1"/>
    <property type="molecule type" value="Genomic_DNA"/>
</dbReference>
<comment type="caution">
    <text evidence="2">The sequence shown here is derived from an EMBL/GenBank/DDBJ whole genome shotgun (WGS) entry which is preliminary data.</text>
</comment>
<evidence type="ECO:0000256" key="1">
    <source>
        <dbReference type="SAM" id="MobiDB-lite"/>
    </source>
</evidence>
<accession>A0A9D0ZC57</accession>
<proteinExistence type="predicted"/>
<evidence type="ECO:0000313" key="2">
    <source>
        <dbReference type="EMBL" id="HIQ71743.1"/>
    </source>
</evidence>
<reference evidence="2" key="2">
    <citation type="journal article" date="2021" name="PeerJ">
        <title>Extensive microbial diversity within the chicken gut microbiome revealed by metagenomics and culture.</title>
        <authorList>
            <person name="Gilroy R."/>
            <person name="Ravi A."/>
            <person name="Getino M."/>
            <person name="Pursley I."/>
            <person name="Horton D.L."/>
            <person name="Alikhan N.F."/>
            <person name="Baker D."/>
            <person name="Gharbi K."/>
            <person name="Hall N."/>
            <person name="Watson M."/>
            <person name="Adriaenssens E.M."/>
            <person name="Foster-Nyarko E."/>
            <person name="Jarju S."/>
            <person name="Secka A."/>
            <person name="Antonio M."/>
            <person name="Oren A."/>
            <person name="Chaudhuri R.R."/>
            <person name="La Ragione R."/>
            <person name="Hildebrand F."/>
            <person name="Pallen M.J."/>
        </authorList>
    </citation>
    <scope>NUCLEOTIDE SEQUENCE</scope>
    <source>
        <strain evidence="2">ChiSxjej2B14-6234</strain>
    </source>
</reference>
<organism evidence="2 3">
    <name type="scientific">Candidatus Onthenecus intestinigallinarum</name>
    <dbReference type="NCBI Taxonomy" id="2840875"/>
    <lineage>
        <taxon>Bacteria</taxon>
        <taxon>Bacillati</taxon>
        <taxon>Bacillota</taxon>
        <taxon>Clostridia</taxon>
        <taxon>Eubacteriales</taxon>
        <taxon>Candidatus Onthenecus</taxon>
    </lineage>
</organism>